<evidence type="ECO:0000256" key="1">
    <source>
        <dbReference type="SAM" id="Phobius"/>
    </source>
</evidence>
<evidence type="ECO:0000313" key="2">
    <source>
        <dbReference type="EMBL" id="MBW6410165.1"/>
    </source>
</evidence>
<proteinExistence type="predicted"/>
<keyword evidence="1" id="KW-0812">Transmembrane</keyword>
<feature type="transmembrane region" description="Helical" evidence="1">
    <location>
        <begin position="60"/>
        <end position="78"/>
    </location>
</feature>
<dbReference type="EMBL" id="JAHXPT010000005">
    <property type="protein sequence ID" value="MBW6410165.1"/>
    <property type="molecule type" value="Genomic_DNA"/>
</dbReference>
<keyword evidence="3" id="KW-1185">Reference proteome</keyword>
<keyword evidence="1" id="KW-1133">Transmembrane helix</keyword>
<evidence type="ECO:0000313" key="3">
    <source>
        <dbReference type="Proteomes" id="UP001519921"/>
    </source>
</evidence>
<feature type="transmembrane region" description="Helical" evidence="1">
    <location>
        <begin position="84"/>
        <end position="102"/>
    </location>
</feature>
<reference evidence="2 3" key="1">
    <citation type="submission" date="2021-07" db="EMBL/GenBank/DDBJ databases">
        <title>Clostridium weizhouense sp. nov., an anaerobic bacterium isolated from activated sludge of Petroleum wastewater.</title>
        <authorList>
            <person name="Li Q."/>
        </authorList>
    </citation>
    <scope>NUCLEOTIDE SEQUENCE [LARGE SCALE GENOMIC DNA]</scope>
    <source>
        <strain evidence="2 3">YB-6</strain>
    </source>
</reference>
<feature type="transmembrane region" description="Helical" evidence="1">
    <location>
        <begin position="35"/>
        <end position="53"/>
    </location>
</feature>
<accession>A0ABS7ANB8</accession>
<gene>
    <name evidence="2" type="ORF">KYD98_08670</name>
</gene>
<name>A0ABS7ANB8_9CLOT</name>
<dbReference type="RefSeq" id="WP_219779257.1">
    <property type="nucleotide sequence ID" value="NZ_JAHXPT010000005.1"/>
</dbReference>
<dbReference type="Proteomes" id="UP001519921">
    <property type="component" value="Unassembled WGS sequence"/>
</dbReference>
<sequence>MKKNLFTRDLTIILFIVSIIEFFMLLINIKVPSIMLIISTILIFGITILEAIKTQVFKKLLYPLIAVYFLVAIPIIKGLISNNILFIAIVIASFIITMMFLYNDLLKLNKEKF</sequence>
<protein>
    <submittedName>
        <fullName evidence="2">Uncharacterized protein</fullName>
    </submittedName>
</protein>
<comment type="caution">
    <text evidence="2">The sequence shown here is derived from an EMBL/GenBank/DDBJ whole genome shotgun (WGS) entry which is preliminary data.</text>
</comment>
<feature type="transmembrane region" description="Helical" evidence="1">
    <location>
        <begin position="12"/>
        <end position="29"/>
    </location>
</feature>
<keyword evidence="1" id="KW-0472">Membrane</keyword>
<organism evidence="2 3">
    <name type="scientific">Clostridium weizhouense</name>
    <dbReference type="NCBI Taxonomy" id="2859781"/>
    <lineage>
        <taxon>Bacteria</taxon>
        <taxon>Bacillati</taxon>
        <taxon>Bacillota</taxon>
        <taxon>Clostridia</taxon>
        <taxon>Eubacteriales</taxon>
        <taxon>Clostridiaceae</taxon>
        <taxon>Clostridium</taxon>
    </lineage>
</organism>